<organism evidence="5 6">
    <name type="scientific">Roseateles toxinivorans</name>
    <dbReference type="NCBI Taxonomy" id="270368"/>
    <lineage>
        <taxon>Bacteria</taxon>
        <taxon>Pseudomonadati</taxon>
        <taxon>Pseudomonadota</taxon>
        <taxon>Betaproteobacteria</taxon>
        <taxon>Burkholderiales</taxon>
        <taxon>Sphaerotilaceae</taxon>
        <taxon>Roseateles</taxon>
    </lineage>
</organism>
<dbReference type="Gene3D" id="3.30.450.20">
    <property type="entry name" value="PAS domain"/>
    <property type="match status" value="2"/>
</dbReference>
<dbReference type="Gene3D" id="3.20.20.450">
    <property type="entry name" value="EAL domain"/>
    <property type="match status" value="1"/>
</dbReference>
<dbReference type="Pfam" id="PF00990">
    <property type="entry name" value="GGDEF"/>
    <property type="match status" value="1"/>
</dbReference>
<dbReference type="PROSITE" id="PS50112">
    <property type="entry name" value="PAS"/>
    <property type="match status" value="2"/>
</dbReference>
<dbReference type="InParanoid" id="A0A4R6QI89"/>
<dbReference type="PROSITE" id="PS50883">
    <property type="entry name" value="EAL"/>
    <property type="match status" value="1"/>
</dbReference>
<dbReference type="PROSITE" id="PS50887">
    <property type="entry name" value="GGDEF"/>
    <property type="match status" value="1"/>
</dbReference>
<gene>
    <name evidence="5" type="ORF">DES47_10829</name>
</gene>
<dbReference type="InterPro" id="IPR000700">
    <property type="entry name" value="PAS-assoc_C"/>
</dbReference>
<dbReference type="CDD" id="cd01948">
    <property type="entry name" value="EAL"/>
    <property type="match status" value="1"/>
</dbReference>
<feature type="domain" description="PAC" evidence="2">
    <location>
        <begin position="86"/>
        <end position="139"/>
    </location>
</feature>
<dbReference type="SUPFAM" id="SSF141868">
    <property type="entry name" value="EAL domain-like"/>
    <property type="match status" value="1"/>
</dbReference>
<feature type="domain" description="EAL" evidence="3">
    <location>
        <begin position="432"/>
        <end position="686"/>
    </location>
</feature>
<dbReference type="NCBIfam" id="TIGR00254">
    <property type="entry name" value="GGDEF"/>
    <property type="match status" value="1"/>
</dbReference>
<dbReference type="Pfam" id="PF08448">
    <property type="entry name" value="PAS_4"/>
    <property type="match status" value="1"/>
</dbReference>
<dbReference type="GO" id="GO:0003824">
    <property type="term" value="F:catalytic activity"/>
    <property type="evidence" value="ECO:0007669"/>
    <property type="project" value="UniProtKB-ARBA"/>
</dbReference>
<dbReference type="NCBIfam" id="TIGR00229">
    <property type="entry name" value="sensory_box"/>
    <property type="match status" value="2"/>
</dbReference>
<dbReference type="PROSITE" id="PS50113">
    <property type="entry name" value="PAC"/>
    <property type="match status" value="1"/>
</dbReference>
<dbReference type="Gene3D" id="3.30.70.270">
    <property type="match status" value="1"/>
</dbReference>
<feature type="domain" description="PAS" evidence="1">
    <location>
        <begin position="140"/>
        <end position="209"/>
    </location>
</feature>
<protein>
    <submittedName>
        <fullName evidence="5">PAS domain S-box-containing protein/diguanylate cyclase (GGDEF)-like protein</fullName>
    </submittedName>
</protein>
<dbReference type="Pfam" id="PF13426">
    <property type="entry name" value="PAS_9"/>
    <property type="match status" value="1"/>
</dbReference>
<feature type="domain" description="GGDEF" evidence="4">
    <location>
        <begin position="290"/>
        <end position="423"/>
    </location>
</feature>
<name>A0A4R6QI89_9BURK</name>
<proteinExistence type="predicted"/>
<dbReference type="InterPro" id="IPR000014">
    <property type="entry name" value="PAS"/>
</dbReference>
<dbReference type="InterPro" id="IPR000160">
    <property type="entry name" value="GGDEF_dom"/>
</dbReference>
<dbReference type="EMBL" id="SNXS01000008">
    <property type="protein sequence ID" value="TDP62217.1"/>
    <property type="molecule type" value="Genomic_DNA"/>
</dbReference>
<keyword evidence="6" id="KW-1185">Reference proteome</keyword>
<evidence type="ECO:0000259" key="4">
    <source>
        <dbReference type="PROSITE" id="PS50887"/>
    </source>
</evidence>
<evidence type="ECO:0000259" key="2">
    <source>
        <dbReference type="PROSITE" id="PS50113"/>
    </source>
</evidence>
<dbReference type="InterPro" id="IPR029787">
    <property type="entry name" value="Nucleotide_cyclase"/>
</dbReference>
<evidence type="ECO:0000313" key="5">
    <source>
        <dbReference type="EMBL" id="TDP62217.1"/>
    </source>
</evidence>
<dbReference type="PANTHER" id="PTHR44757">
    <property type="entry name" value="DIGUANYLATE CYCLASE DGCP"/>
    <property type="match status" value="1"/>
</dbReference>
<dbReference type="OrthoDB" id="9813903at2"/>
<feature type="domain" description="PAS" evidence="1">
    <location>
        <begin position="12"/>
        <end position="83"/>
    </location>
</feature>
<accession>A0A4R6QI89</accession>
<sequence>MSVADETQAQAELARFRLLANNLPVLIAVYEISSNACLFANRQYAEAFGWTETSLLGRHFAEVIGADAAALIQPHVDRLLSTRQAVLYERRVPAEDGQGERWIEVNLLPQLGEDGEVMATFVLISDITRHRLAERAARESEERLGKFMQASLEGIVFHREGLITDANPPACELLGYGLEELLGRSTLSFIAPEAVPKVQQVIRSREETRYESMLLHKSGAHIPVEFIVRSMMFGGELQRMTIIRDLRDRLEAQARIHHLAHHDALTGLPNRMAFMEHLQRCCAEALDHGEMLAMLFLDLDNFKRVNDSLGHLEGDVLLRTVAQRLTGALRATDRVARFGGDEFVLLLRPVQGRLQVDGVARRLLADVEQPVLAGGRPLSVTPSIGIALFPEQAGTPEQLIQRADMAMYQAKALGRANHQFFDASTAALALDELVLESQLSHGLSHDEFVLHFQPQLQIADGRLVGAEALIRWQHPTRGLLTPESFIGVAEQLRLMLPLGEWILREAARCARRWHDNGLAAVPVAVNLSSMQFRLEGFAASVARILAEEGVPGEWLELELTERMLMDDLPLMRKTLIELKALGLQISVDDFGTGHTLLSHLTQLPIDKLKVDRQFVEALPDDAGALAITRAIVQMARGLGFTVIAEGVQNRAQQELLAQWGCQQIQGLALGGPLPVAEFEAWVAQRVWPVLG</sequence>
<dbReference type="InterPro" id="IPR013656">
    <property type="entry name" value="PAS_4"/>
</dbReference>
<dbReference type="InterPro" id="IPR043128">
    <property type="entry name" value="Rev_trsase/Diguanyl_cyclase"/>
</dbReference>
<evidence type="ECO:0000259" key="3">
    <source>
        <dbReference type="PROSITE" id="PS50883"/>
    </source>
</evidence>
<dbReference type="FunFam" id="3.30.70.270:FF:000001">
    <property type="entry name" value="Diguanylate cyclase domain protein"/>
    <property type="match status" value="1"/>
</dbReference>
<dbReference type="CDD" id="cd00130">
    <property type="entry name" value="PAS"/>
    <property type="match status" value="1"/>
</dbReference>
<dbReference type="CDD" id="cd01949">
    <property type="entry name" value="GGDEF"/>
    <property type="match status" value="1"/>
</dbReference>
<dbReference type="AlphaFoldDB" id="A0A4R6QI89"/>
<reference evidence="5 6" key="1">
    <citation type="submission" date="2019-03" db="EMBL/GenBank/DDBJ databases">
        <title>Genomic Encyclopedia of Type Strains, Phase IV (KMG-IV): sequencing the most valuable type-strain genomes for metagenomic binning, comparative biology and taxonomic classification.</title>
        <authorList>
            <person name="Goeker M."/>
        </authorList>
    </citation>
    <scope>NUCLEOTIDE SEQUENCE [LARGE SCALE GENOMIC DNA]</scope>
    <source>
        <strain evidence="5 6">DSM 16998</strain>
    </source>
</reference>
<dbReference type="PANTHER" id="PTHR44757:SF2">
    <property type="entry name" value="BIOFILM ARCHITECTURE MAINTENANCE PROTEIN MBAA"/>
    <property type="match status" value="1"/>
</dbReference>
<dbReference type="RefSeq" id="WP_133703100.1">
    <property type="nucleotide sequence ID" value="NZ_SNXS01000008.1"/>
</dbReference>
<dbReference type="InterPro" id="IPR035965">
    <property type="entry name" value="PAS-like_dom_sf"/>
</dbReference>
<dbReference type="SMART" id="SM00091">
    <property type="entry name" value="PAS"/>
    <property type="match status" value="3"/>
</dbReference>
<dbReference type="SMART" id="SM00267">
    <property type="entry name" value="GGDEF"/>
    <property type="match status" value="1"/>
</dbReference>
<comment type="caution">
    <text evidence="5">The sequence shown here is derived from an EMBL/GenBank/DDBJ whole genome shotgun (WGS) entry which is preliminary data.</text>
</comment>
<dbReference type="Pfam" id="PF00563">
    <property type="entry name" value="EAL"/>
    <property type="match status" value="1"/>
</dbReference>
<dbReference type="Proteomes" id="UP000295361">
    <property type="component" value="Unassembled WGS sequence"/>
</dbReference>
<dbReference type="InterPro" id="IPR001633">
    <property type="entry name" value="EAL_dom"/>
</dbReference>
<dbReference type="SUPFAM" id="SSF55785">
    <property type="entry name" value="PYP-like sensor domain (PAS domain)"/>
    <property type="match status" value="2"/>
</dbReference>
<dbReference type="InterPro" id="IPR035919">
    <property type="entry name" value="EAL_sf"/>
</dbReference>
<dbReference type="InterPro" id="IPR052155">
    <property type="entry name" value="Biofilm_reg_signaling"/>
</dbReference>
<dbReference type="SMART" id="SM00052">
    <property type="entry name" value="EAL"/>
    <property type="match status" value="1"/>
</dbReference>
<evidence type="ECO:0000313" key="6">
    <source>
        <dbReference type="Proteomes" id="UP000295361"/>
    </source>
</evidence>
<dbReference type="SUPFAM" id="SSF55073">
    <property type="entry name" value="Nucleotide cyclase"/>
    <property type="match status" value="1"/>
</dbReference>
<evidence type="ECO:0000259" key="1">
    <source>
        <dbReference type="PROSITE" id="PS50112"/>
    </source>
</evidence>